<evidence type="ECO:0000256" key="1">
    <source>
        <dbReference type="ARBA" id="ARBA00022723"/>
    </source>
</evidence>
<dbReference type="InterPro" id="IPR004360">
    <property type="entry name" value="Glyas_Fos-R_dOase_dom"/>
</dbReference>
<name>A0A9E5JUT8_9GAMM</name>
<dbReference type="PANTHER" id="PTHR36113">
    <property type="entry name" value="LYASE, PUTATIVE-RELATED-RELATED"/>
    <property type="match status" value="1"/>
</dbReference>
<dbReference type="Gene3D" id="3.10.180.10">
    <property type="entry name" value="2,3-Dihydroxybiphenyl 1,2-Dioxygenase, domain 1"/>
    <property type="match status" value="1"/>
</dbReference>
<dbReference type="InterPro" id="IPR037523">
    <property type="entry name" value="VOC_core"/>
</dbReference>
<dbReference type="RefSeq" id="WP_167185638.1">
    <property type="nucleotide sequence ID" value="NZ_JAAONZ010000006.1"/>
</dbReference>
<dbReference type="SUPFAM" id="SSF54593">
    <property type="entry name" value="Glyoxalase/Bleomycin resistance protein/Dihydroxybiphenyl dioxygenase"/>
    <property type="match status" value="1"/>
</dbReference>
<dbReference type="InterPro" id="IPR051332">
    <property type="entry name" value="Fosfomycin_Res_Enzymes"/>
</dbReference>
<dbReference type="CDD" id="cd06587">
    <property type="entry name" value="VOC"/>
    <property type="match status" value="1"/>
</dbReference>
<dbReference type="EMBL" id="JAAONZ010000006">
    <property type="protein sequence ID" value="NHO65866.1"/>
    <property type="molecule type" value="Genomic_DNA"/>
</dbReference>
<dbReference type="GO" id="GO:0046872">
    <property type="term" value="F:metal ion binding"/>
    <property type="evidence" value="ECO:0007669"/>
    <property type="project" value="UniProtKB-KW"/>
</dbReference>
<evidence type="ECO:0000259" key="2">
    <source>
        <dbReference type="PROSITE" id="PS51819"/>
    </source>
</evidence>
<dbReference type="PANTHER" id="PTHR36113:SF6">
    <property type="entry name" value="FOSFOMYCIN RESISTANCE PROTEIN FOSX"/>
    <property type="match status" value="1"/>
</dbReference>
<dbReference type="GO" id="GO:0004462">
    <property type="term" value="F:lactoylglutathione lyase activity"/>
    <property type="evidence" value="ECO:0007669"/>
    <property type="project" value="InterPro"/>
</dbReference>
<feature type="domain" description="VOC" evidence="2">
    <location>
        <begin position="6"/>
        <end position="130"/>
    </location>
</feature>
<comment type="caution">
    <text evidence="3">The sequence shown here is derived from an EMBL/GenBank/DDBJ whole genome shotgun (WGS) entry which is preliminary data.</text>
</comment>
<dbReference type="PROSITE" id="PS00934">
    <property type="entry name" value="GLYOXALASE_I_1"/>
    <property type="match status" value="1"/>
</dbReference>
<gene>
    <name evidence="3" type="ORF">G8770_09960</name>
</gene>
<evidence type="ECO:0000313" key="3">
    <source>
        <dbReference type="EMBL" id="NHO65866.1"/>
    </source>
</evidence>
<keyword evidence="1" id="KW-0479">Metal-binding</keyword>
<dbReference type="PROSITE" id="PS51819">
    <property type="entry name" value="VOC"/>
    <property type="match status" value="1"/>
</dbReference>
<dbReference type="Proteomes" id="UP000787472">
    <property type="component" value="Unassembled WGS sequence"/>
</dbReference>
<keyword evidence="4" id="KW-1185">Reference proteome</keyword>
<dbReference type="InterPro" id="IPR018146">
    <property type="entry name" value="Glyoxalase_1_CS"/>
</dbReference>
<reference evidence="3" key="1">
    <citation type="submission" date="2020-03" db="EMBL/GenBank/DDBJ databases">
        <authorList>
            <person name="Guo F."/>
        </authorList>
    </citation>
    <scope>NUCLEOTIDE SEQUENCE</scope>
    <source>
        <strain evidence="3">JCM 30134</strain>
    </source>
</reference>
<organism evidence="3 4">
    <name type="scientific">Pseudomaricurvus hydrocarbonicus</name>
    <dbReference type="NCBI Taxonomy" id="1470433"/>
    <lineage>
        <taxon>Bacteria</taxon>
        <taxon>Pseudomonadati</taxon>
        <taxon>Pseudomonadota</taxon>
        <taxon>Gammaproteobacteria</taxon>
        <taxon>Cellvibrionales</taxon>
        <taxon>Cellvibrionaceae</taxon>
        <taxon>Pseudomaricurvus</taxon>
    </lineage>
</organism>
<dbReference type="AlphaFoldDB" id="A0A9E5JUT8"/>
<dbReference type="Pfam" id="PF00903">
    <property type="entry name" value="Glyoxalase"/>
    <property type="match status" value="1"/>
</dbReference>
<evidence type="ECO:0000313" key="4">
    <source>
        <dbReference type="Proteomes" id="UP000787472"/>
    </source>
</evidence>
<dbReference type="InterPro" id="IPR029068">
    <property type="entry name" value="Glyas_Bleomycin-R_OHBP_Dase"/>
</dbReference>
<sequence length="133" mass="14898">MKEITRINHIGIRVANLEASRKFYEKLGFEFIAGPIGPEPVAIMEHPSGININFILNTNSDKSENVLMDIPVKHSGYTHMALEVTSLETVEDQLEHHGIEITDGPIVLPDGAAFIFVRDPDRNVIEFHKPGKR</sequence>
<protein>
    <submittedName>
        <fullName evidence="3">VOC family protein</fullName>
    </submittedName>
</protein>
<proteinExistence type="predicted"/>
<accession>A0A9E5JUT8</accession>